<evidence type="ECO:0000256" key="1">
    <source>
        <dbReference type="ARBA" id="ARBA00000085"/>
    </source>
</evidence>
<dbReference type="Gene3D" id="1.10.287.130">
    <property type="match status" value="1"/>
</dbReference>
<dbReference type="PANTHER" id="PTHR45436:SF14">
    <property type="entry name" value="SENSOR PROTEIN QSEC"/>
    <property type="match status" value="1"/>
</dbReference>
<dbReference type="EC" id="2.7.13.3" evidence="3"/>
<dbReference type="EMBL" id="AKGD01000001">
    <property type="protein sequence ID" value="EIT72246.1"/>
    <property type="molecule type" value="Genomic_DNA"/>
</dbReference>
<evidence type="ECO:0000256" key="6">
    <source>
        <dbReference type="ARBA" id="ARBA00022692"/>
    </source>
</evidence>
<keyword evidence="4" id="KW-0597">Phosphoprotein</keyword>
<dbReference type="GO" id="GO:0005886">
    <property type="term" value="C:plasma membrane"/>
    <property type="evidence" value="ECO:0007669"/>
    <property type="project" value="TreeGrafter"/>
</dbReference>
<evidence type="ECO:0000256" key="2">
    <source>
        <dbReference type="ARBA" id="ARBA00004141"/>
    </source>
</evidence>
<evidence type="ECO:0000256" key="7">
    <source>
        <dbReference type="ARBA" id="ARBA00022741"/>
    </source>
</evidence>
<dbReference type="InterPro" id="IPR036097">
    <property type="entry name" value="HisK_dim/P_sf"/>
</dbReference>
<dbReference type="SMART" id="SM00388">
    <property type="entry name" value="HisKA"/>
    <property type="match status" value="1"/>
</dbReference>
<dbReference type="Proteomes" id="UP000003704">
    <property type="component" value="Unassembled WGS sequence"/>
</dbReference>
<dbReference type="Gene3D" id="3.30.565.10">
    <property type="entry name" value="Histidine kinase-like ATPase, C-terminal domain"/>
    <property type="match status" value="1"/>
</dbReference>
<dbReference type="CDD" id="cd00075">
    <property type="entry name" value="HATPase"/>
    <property type="match status" value="1"/>
</dbReference>
<sequence length="475" mass="51319">MRALRTRLLVTLAAVIFVAWGSWFGLQYLEMWAQQCGEADNMLRDVGERILQSLPEDIATAGRQQRLVLGGDAAPTRGKFSALGFQVWEHGSGRRLMSSRPAPESAIVPNFADGYSDAIVAGEPWRVFAVSDAQARVQVQVGLPQSALYAELRRWFGASVGTALLLLLGIGIAIWLVIHWSLRPVLQVSESLARRAPMDLTPLPERGLPEEFTPLVRSFNHSMSRLAQALQHERDFLGEAAHELRTPLAALLAQAQVLQHAGDRDEARQALDHLVAGIERTSRLAQQLLDAARVEAGGSSARAADVDLALVAGMVADEFELLALRNDQSIEVEAGHAPVHGDIDDLGILVRNLLDNALRHGGPGTRVRVETRVEVEEDARMATLIVADDGPGIAHGDRERVFERFYRAGDGLRAQGIGMGLSLVERVVAAHGGRLYSGVGLDGRGFGVEIRLPMSAAGRTQADRLGAAQAAMIDG</sequence>
<evidence type="ECO:0000313" key="16">
    <source>
        <dbReference type="EMBL" id="EIT72246.1"/>
    </source>
</evidence>
<evidence type="ECO:0000313" key="17">
    <source>
        <dbReference type="Proteomes" id="UP000003704"/>
    </source>
</evidence>
<dbReference type="GO" id="GO:0000155">
    <property type="term" value="F:phosphorelay sensor kinase activity"/>
    <property type="evidence" value="ECO:0007669"/>
    <property type="project" value="InterPro"/>
</dbReference>
<evidence type="ECO:0000256" key="5">
    <source>
        <dbReference type="ARBA" id="ARBA00022679"/>
    </source>
</evidence>
<feature type="transmembrane region" description="Helical" evidence="13">
    <location>
        <begin position="155"/>
        <end position="178"/>
    </location>
</feature>
<keyword evidence="5" id="KW-0808">Transferase</keyword>
<dbReference type="AlphaFoldDB" id="I8I6B3"/>
<feature type="domain" description="HAMP" evidence="15">
    <location>
        <begin position="179"/>
        <end position="231"/>
    </location>
</feature>
<keyword evidence="17" id="KW-1185">Reference proteome</keyword>
<keyword evidence="7" id="KW-0547">Nucleotide-binding</keyword>
<dbReference type="STRING" id="1172194.WQQ_23830"/>
<dbReference type="InterPro" id="IPR004358">
    <property type="entry name" value="Sig_transdc_His_kin-like_C"/>
</dbReference>
<proteinExistence type="predicted"/>
<dbReference type="Pfam" id="PF00512">
    <property type="entry name" value="HisKA"/>
    <property type="match status" value="1"/>
</dbReference>
<dbReference type="InterPro" id="IPR003594">
    <property type="entry name" value="HATPase_dom"/>
</dbReference>
<dbReference type="SMART" id="SM00387">
    <property type="entry name" value="HATPase_c"/>
    <property type="match status" value="1"/>
</dbReference>
<keyword evidence="9" id="KW-0067">ATP-binding</keyword>
<dbReference type="PATRIC" id="fig|1172194.4.peg.2302"/>
<dbReference type="SUPFAM" id="SSF47384">
    <property type="entry name" value="Homodimeric domain of signal transducing histidine kinase"/>
    <property type="match status" value="1"/>
</dbReference>
<keyword evidence="10 13" id="KW-1133">Transmembrane helix</keyword>
<feature type="domain" description="Histidine kinase" evidence="14">
    <location>
        <begin position="239"/>
        <end position="456"/>
    </location>
</feature>
<dbReference type="InterPro" id="IPR003660">
    <property type="entry name" value="HAMP_dom"/>
</dbReference>
<keyword evidence="11" id="KW-0902">Two-component regulatory system</keyword>
<dbReference type="OrthoDB" id="9804645at2"/>
<name>I8I6B3_9GAMM</name>
<dbReference type="SUPFAM" id="SSF55874">
    <property type="entry name" value="ATPase domain of HSP90 chaperone/DNA topoisomerase II/histidine kinase"/>
    <property type="match status" value="1"/>
</dbReference>
<dbReference type="PROSITE" id="PS50885">
    <property type="entry name" value="HAMP"/>
    <property type="match status" value="1"/>
</dbReference>
<gene>
    <name evidence="16" type="ORF">WQQ_23830</name>
</gene>
<evidence type="ECO:0000256" key="13">
    <source>
        <dbReference type="SAM" id="Phobius"/>
    </source>
</evidence>
<evidence type="ECO:0000256" key="11">
    <source>
        <dbReference type="ARBA" id="ARBA00023012"/>
    </source>
</evidence>
<evidence type="ECO:0000256" key="4">
    <source>
        <dbReference type="ARBA" id="ARBA00022553"/>
    </source>
</evidence>
<dbReference type="PANTHER" id="PTHR45436">
    <property type="entry name" value="SENSOR HISTIDINE KINASE YKOH"/>
    <property type="match status" value="1"/>
</dbReference>
<dbReference type="RefSeq" id="WP_007185326.1">
    <property type="nucleotide sequence ID" value="NZ_AKGD01000001.1"/>
</dbReference>
<evidence type="ECO:0000256" key="9">
    <source>
        <dbReference type="ARBA" id="ARBA00022840"/>
    </source>
</evidence>
<accession>I8I6B3</accession>
<dbReference type="InterPro" id="IPR050428">
    <property type="entry name" value="TCS_sensor_his_kinase"/>
</dbReference>
<dbReference type="Pfam" id="PF02518">
    <property type="entry name" value="HATPase_c"/>
    <property type="match status" value="1"/>
</dbReference>
<comment type="catalytic activity">
    <reaction evidence="1">
        <text>ATP + protein L-histidine = ADP + protein N-phospho-L-histidine.</text>
        <dbReference type="EC" id="2.7.13.3"/>
    </reaction>
</comment>
<reference evidence="16 17" key="1">
    <citation type="journal article" date="2012" name="J. Bacteriol.">
        <title>Genome Sequence of n-Alkane-Degrading Hydrocarboniphaga effusa Strain AP103T (ATCC BAA-332T).</title>
        <authorList>
            <person name="Chang H.K."/>
            <person name="Zylstra G.J."/>
            <person name="Chae J.C."/>
        </authorList>
    </citation>
    <scope>NUCLEOTIDE SEQUENCE [LARGE SCALE GENOMIC DNA]</scope>
    <source>
        <strain evidence="16 17">AP103</strain>
    </source>
</reference>
<keyword evidence="6 13" id="KW-0812">Transmembrane</keyword>
<dbReference type="CDD" id="cd00082">
    <property type="entry name" value="HisKA"/>
    <property type="match status" value="1"/>
</dbReference>
<dbReference type="PRINTS" id="PR00344">
    <property type="entry name" value="BCTRLSENSOR"/>
</dbReference>
<comment type="subcellular location">
    <subcellularLocation>
        <location evidence="2">Membrane</location>
        <topology evidence="2">Multi-pass membrane protein</topology>
    </subcellularLocation>
</comment>
<evidence type="ECO:0000256" key="8">
    <source>
        <dbReference type="ARBA" id="ARBA00022777"/>
    </source>
</evidence>
<evidence type="ECO:0000259" key="15">
    <source>
        <dbReference type="PROSITE" id="PS50885"/>
    </source>
</evidence>
<comment type="caution">
    <text evidence="16">The sequence shown here is derived from an EMBL/GenBank/DDBJ whole genome shotgun (WGS) entry which is preliminary data.</text>
</comment>
<evidence type="ECO:0000256" key="12">
    <source>
        <dbReference type="ARBA" id="ARBA00023136"/>
    </source>
</evidence>
<keyword evidence="8" id="KW-0418">Kinase</keyword>
<dbReference type="GO" id="GO:0005524">
    <property type="term" value="F:ATP binding"/>
    <property type="evidence" value="ECO:0007669"/>
    <property type="project" value="UniProtKB-KW"/>
</dbReference>
<organism evidence="16 17">
    <name type="scientific">Hydrocarboniphaga effusa AP103</name>
    <dbReference type="NCBI Taxonomy" id="1172194"/>
    <lineage>
        <taxon>Bacteria</taxon>
        <taxon>Pseudomonadati</taxon>
        <taxon>Pseudomonadota</taxon>
        <taxon>Gammaproteobacteria</taxon>
        <taxon>Nevskiales</taxon>
        <taxon>Nevskiaceae</taxon>
        <taxon>Hydrocarboniphaga</taxon>
    </lineage>
</organism>
<keyword evidence="12 13" id="KW-0472">Membrane</keyword>
<protein>
    <recommendedName>
        <fullName evidence="3">histidine kinase</fullName>
        <ecNumber evidence="3">2.7.13.3</ecNumber>
    </recommendedName>
</protein>
<evidence type="ECO:0000256" key="10">
    <source>
        <dbReference type="ARBA" id="ARBA00022989"/>
    </source>
</evidence>
<dbReference type="InterPro" id="IPR036890">
    <property type="entry name" value="HATPase_C_sf"/>
</dbReference>
<dbReference type="PROSITE" id="PS50109">
    <property type="entry name" value="HIS_KIN"/>
    <property type="match status" value="1"/>
</dbReference>
<dbReference type="InterPro" id="IPR005467">
    <property type="entry name" value="His_kinase_dom"/>
</dbReference>
<evidence type="ECO:0000259" key="14">
    <source>
        <dbReference type="PROSITE" id="PS50109"/>
    </source>
</evidence>
<dbReference type="InterPro" id="IPR003661">
    <property type="entry name" value="HisK_dim/P_dom"/>
</dbReference>
<evidence type="ECO:0000256" key="3">
    <source>
        <dbReference type="ARBA" id="ARBA00012438"/>
    </source>
</evidence>